<accession>A0A550CLE3</accession>
<dbReference type="EMBL" id="VDMD01000005">
    <property type="protein sequence ID" value="TRM65622.1"/>
    <property type="molecule type" value="Genomic_DNA"/>
</dbReference>
<feature type="compositionally biased region" description="Polar residues" evidence="1">
    <location>
        <begin position="409"/>
        <end position="419"/>
    </location>
</feature>
<evidence type="ECO:0000313" key="2">
    <source>
        <dbReference type="EMBL" id="TRM65622.1"/>
    </source>
</evidence>
<dbReference type="AlphaFoldDB" id="A0A550CLE3"/>
<proteinExistence type="predicted"/>
<evidence type="ECO:0000313" key="3">
    <source>
        <dbReference type="Proteomes" id="UP000320762"/>
    </source>
</evidence>
<dbReference type="STRING" id="97359.A0A550CLE3"/>
<dbReference type="Proteomes" id="UP000320762">
    <property type="component" value="Unassembled WGS sequence"/>
</dbReference>
<feature type="region of interest" description="Disordered" evidence="1">
    <location>
        <begin position="383"/>
        <end position="440"/>
    </location>
</feature>
<gene>
    <name evidence="2" type="ORF">BD626DRAFT_221561</name>
</gene>
<comment type="caution">
    <text evidence="2">The sequence shown here is derived from an EMBL/GenBank/DDBJ whole genome shotgun (WGS) entry which is preliminary data.</text>
</comment>
<keyword evidence="3" id="KW-1185">Reference proteome</keyword>
<evidence type="ECO:0000256" key="1">
    <source>
        <dbReference type="SAM" id="MobiDB-lite"/>
    </source>
</evidence>
<reference evidence="2 3" key="1">
    <citation type="journal article" date="2019" name="New Phytol.">
        <title>Comparative genomics reveals unique wood-decay strategies and fruiting body development in the Schizophyllaceae.</title>
        <authorList>
            <person name="Almasi E."/>
            <person name="Sahu N."/>
            <person name="Krizsan K."/>
            <person name="Balint B."/>
            <person name="Kovacs G.M."/>
            <person name="Kiss B."/>
            <person name="Cseklye J."/>
            <person name="Drula E."/>
            <person name="Henrissat B."/>
            <person name="Nagy I."/>
            <person name="Chovatia M."/>
            <person name="Adam C."/>
            <person name="LaButti K."/>
            <person name="Lipzen A."/>
            <person name="Riley R."/>
            <person name="Grigoriev I.V."/>
            <person name="Nagy L.G."/>
        </authorList>
    </citation>
    <scope>NUCLEOTIDE SEQUENCE [LARGE SCALE GENOMIC DNA]</scope>
    <source>
        <strain evidence="2 3">NL-1724</strain>
    </source>
</reference>
<organism evidence="2 3">
    <name type="scientific">Schizophyllum amplum</name>
    <dbReference type="NCBI Taxonomy" id="97359"/>
    <lineage>
        <taxon>Eukaryota</taxon>
        <taxon>Fungi</taxon>
        <taxon>Dikarya</taxon>
        <taxon>Basidiomycota</taxon>
        <taxon>Agaricomycotina</taxon>
        <taxon>Agaricomycetes</taxon>
        <taxon>Agaricomycetidae</taxon>
        <taxon>Agaricales</taxon>
        <taxon>Schizophyllaceae</taxon>
        <taxon>Schizophyllum</taxon>
    </lineage>
</organism>
<name>A0A550CLE3_9AGAR</name>
<sequence>MQNDMPLDQILGFSDMVSEGLELESDARQTLREFTQLTATRGVAYAIVYQQATALSQAALLRSVHKKMERMEAILLHLKAVATCKTDLDETQKHEMGLVCRRILWEATRYDFDNNSIASAAWAVIEENKLHNNFGIYFSESRSATLEKNADSAMSERCSSAKAALRTLIIGYTTGENALSLTSATKIIAKRLGGVIDTRQIKAADIVRTALLRHYYRLNESVLRPKTKSTLKKRKRPSDVADNLADAAGAVDDGFELGTKVPPPPPGGDFWSVLLDPLVEKLKVLGSTDGDEYKGFVNSLIQEERRLFPEDKLPLLPLVERHNGSTDTLSPLHGIVGGPVSVSGSQSTGTHMSSGSVPRVPLMGALTTASGSAPKQFRDLMNPSPGTPISTPLFSGMHGLSDADSSASPTPARTQSSLGGMSMASGTREESEHLPEYPNASSSFGRRFDFSFGGSNSFGGAHGVQ</sequence>
<dbReference type="OrthoDB" id="3007288at2759"/>
<protein>
    <submittedName>
        <fullName evidence="2">Uncharacterized protein</fullName>
    </submittedName>
</protein>